<dbReference type="PROSITE" id="PS51257">
    <property type="entry name" value="PROKAR_LIPOPROTEIN"/>
    <property type="match status" value="1"/>
</dbReference>
<proteinExistence type="predicted"/>
<evidence type="ECO:0000313" key="3">
    <source>
        <dbReference type="Proteomes" id="UP000317593"/>
    </source>
</evidence>
<evidence type="ECO:0000313" key="2">
    <source>
        <dbReference type="EMBL" id="SMO58662.1"/>
    </source>
</evidence>
<keyword evidence="3" id="KW-1185">Reference proteome</keyword>
<protein>
    <submittedName>
        <fullName evidence="2">Uncharacterized protein</fullName>
    </submittedName>
</protein>
<feature type="region of interest" description="Disordered" evidence="1">
    <location>
        <begin position="350"/>
        <end position="370"/>
    </location>
</feature>
<dbReference type="Proteomes" id="UP000317593">
    <property type="component" value="Unassembled WGS sequence"/>
</dbReference>
<name>A0A521CGY2_9BACT</name>
<gene>
    <name evidence="2" type="ORF">SAMN06265218_10673</name>
</gene>
<dbReference type="EMBL" id="FXTH01000006">
    <property type="protein sequence ID" value="SMO58662.1"/>
    <property type="molecule type" value="Genomic_DNA"/>
</dbReference>
<organism evidence="2 3">
    <name type="scientific">Fodinibius sediminis</name>
    <dbReference type="NCBI Taxonomy" id="1214077"/>
    <lineage>
        <taxon>Bacteria</taxon>
        <taxon>Pseudomonadati</taxon>
        <taxon>Balneolota</taxon>
        <taxon>Balneolia</taxon>
        <taxon>Balneolales</taxon>
        <taxon>Balneolaceae</taxon>
        <taxon>Fodinibius</taxon>
    </lineage>
</organism>
<dbReference type="AlphaFoldDB" id="A0A521CGY2"/>
<evidence type="ECO:0000256" key="1">
    <source>
        <dbReference type="SAM" id="MobiDB-lite"/>
    </source>
</evidence>
<sequence length="370" mass="41408">MDRHTAAYGSMAAWCSRLRGRWGLLIMLLLAAGGCTGPQEMAGGGTTAPAEDMDYTLVYLLHADADYLYHDREGSPLQADEKMLKEARAVARKASRGEVFIFHQRPEKNILGLFPKKDRRMYHYRGGTLVARKSYSPRGETPFRAEAALYRSHRREGDSGERSKRILLYYGHEIPARPRRGYYQSRPSVLFGSDSFSEGIARFQGPGTDLFDLVVLSTCNNGTPGMISNLEGRAHHVLASPQNLHLSHIDTDPLTALEDNPALPPAELADRMADHTFERMEPWMQTAVTIARYDMQEVGGYVGDLARRVEHPFRQGGPKTQGVDNIDCARLLPGEAVRSEGVRVWFKPPAFGRQSDRKNHSGWGCRPPNR</sequence>
<reference evidence="2 3" key="1">
    <citation type="submission" date="2017-05" db="EMBL/GenBank/DDBJ databases">
        <authorList>
            <person name="Varghese N."/>
            <person name="Submissions S."/>
        </authorList>
    </citation>
    <scope>NUCLEOTIDE SEQUENCE [LARGE SCALE GENOMIC DNA]</scope>
    <source>
        <strain evidence="2 3">DSM 21194</strain>
    </source>
</reference>
<accession>A0A521CGY2</accession>